<feature type="transmembrane region" description="Helical" evidence="9">
    <location>
        <begin position="128"/>
        <end position="149"/>
    </location>
</feature>
<reference evidence="11" key="1">
    <citation type="submission" date="2025-08" db="UniProtKB">
        <authorList>
            <consortium name="RefSeq"/>
        </authorList>
    </citation>
    <scope>IDENTIFICATION</scope>
    <source>
        <strain evidence="11">Airmid</strain>
    </source>
</reference>
<dbReference type="InParanoid" id="A0A6P6Y5A9"/>
<evidence type="ECO:0000256" key="4">
    <source>
        <dbReference type="ARBA" id="ARBA00022692"/>
    </source>
</evidence>
<dbReference type="GO" id="GO:0012505">
    <property type="term" value="C:endomembrane system"/>
    <property type="evidence" value="ECO:0007669"/>
    <property type="project" value="UniProtKB-ARBA"/>
</dbReference>
<evidence type="ECO:0000256" key="8">
    <source>
        <dbReference type="ARBA" id="ARBA00025800"/>
    </source>
</evidence>
<keyword evidence="10" id="KW-1185">Reference proteome</keyword>
<dbReference type="PANTHER" id="PTHR23137:SF6">
    <property type="entry name" value="VESICLE TRANSPORT PROTEIN"/>
    <property type="match status" value="1"/>
</dbReference>
<evidence type="ECO:0000313" key="10">
    <source>
        <dbReference type="Proteomes" id="UP000515146"/>
    </source>
</evidence>
<dbReference type="AlphaFoldDB" id="A0A6P6Y5A9"/>
<dbReference type="GO" id="GO:0015031">
    <property type="term" value="P:protein transport"/>
    <property type="evidence" value="ECO:0007669"/>
    <property type="project" value="UniProtKB-KW"/>
</dbReference>
<keyword evidence="5 9" id="KW-0653">Protein transport</keyword>
<comment type="subcellular location">
    <subcellularLocation>
        <location evidence="2 9">Membrane</location>
        <topology evidence="2 9">Multi-pass membrane protein</topology>
    </subcellularLocation>
</comment>
<comment type="similarity">
    <text evidence="8 9">Belongs to the SFT2 family.</text>
</comment>
<evidence type="ECO:0000256" key="9">
    <source>
        <dbReference type="RuleBase" id="RU363111"/>
    </source>
</evidence>
<dbReference type="FunCoup" id="A0A6P6Y5A9">
    <property type="interactions" value="1059"/>
</dbReference>
<comment type="function">
    <text evidence="1 9">May be involved in fusion of retrograde transport vesicles derived from an endocytic compartment with the Golgi complex.</text>
</comment>
<dbReference type="GO" id="GO:0016192">
    <property type="term" value="P:vesicle-mediated transport"/>
    <property type="evidence" value="ECO:0007669"/>
    <property type="project" value="InterPro"/>
</dbReference>
<dbReference type="Pfam" id="PF04178">
    <property type="entry name" value="Got1"/>
    <property type="match status" value="1"/>
</dbReference>
<name>A0A6P6Y5A9_DERPT</name>
<evidence type="ECO:0000256" key="3">
    <source>
        <dbReference type="ARBA" id="ARBA00022448"/>
    </source>
</evidence>
<evidence type="ECO:0000256" key="1">
    <source>
        <dbReference type="ARBA" id="ARBA00003566"/>
    </source>
</evidence>
<evidence type="ECO:0000256" key="2">
    <source>
        <dbReference type="ARBA" id="ARBA00004141"/>
    </source>
</evidence>
<keyword evidence="6 9" id="KW-1133">Transmembrane helix</keyword>
<dbReference type="KEGG" id="dpte:113794553"/>
<keyword evidence="4 9" id="KW-0812">Transmembrane</keyword>
<keyword evidence="3 9" id="KW-0813">Transport</keyword>
<feature type="transmembrane region" description="Helical" evidence="9">
    <location>
        <begin position="40"/>
        <end position="59"/>
    </location>
</feature>
<feature type="transmembrane region" description="Helical" evidence="9">
    <location>
        <begin position="65"/>
        <end position="90"/>
    </location>
</feature>
<dbReference type="RefSeq" id="XP_027200465.1">
    <property type="nucleotide sequence ID" value="XM_027344664.1"/>
</dbReference>
<accession>A0A6P6Y5A9</accession>
<sequence>MDKLRRVLNGNDANDDESEGFAQLPIGSSSSLDWSTRIKGFIICFVLGFIMSIIGTALIPLPRGLALFALFYTIGNGCSIASTMFLMGPWRQMKKMFSEKRVISTALVIFFMVLTLLAALVWKKSLLAIIFCCLQFFAYIWYSISYIPYAQESVTKAVMSCI</sequence>
<gene>
    <name evidence="11" type="primary">LOC113794553</name>
</gene>
<dbReference type="PANTHER" id="PTHR23137">
    <property type="entry name" value="VESICLE TRANSPORT PROTEIN-RELATED"/>
    <property type="match status" value="1"/>
</dbReference>
<evidence type="ECO:0000256" key="5">
    <source>
        <dbReference type="ARBA" id="ARBA00022927"/>
    </source>
</evidence>
<dbReference type="Proteomes" id="UP000515146">
    <property type="component" value="Unplaced"/>
</dbReference>
<evidence type="ECO:0000313" key="11">
    <source>
        <dbReference type="RefSeq" id="XP_027200465.1"/>
    </source>
</evidence>
<dbReference type="OrthoDB" id="73614at2759"/>
<evidence type="ECO:0000256" key="7">
    <source>
        <dbReference type="ARBA" id="ARBA00023136"/>
    </source>
</evidence>
<proteinExistence type="inferred from homology"/>
<evidence type="ECO:0000256" key="6">
    <source>
        <dbReference type="ARBA" id="ARBA00022989"/>
    </source>
</evidence>
<organism evidence="10 11">
    <name type="scientific">Dermatophagoides pteronyssinus</name>
    <name type="common">European house dust mite</name>
    <dbReference type="NCBI Taxonomy" id="6956"/>
    <lineage>
        <taxon>Eukaryota</taxon>
        <taxon>Metazoa</taxon>
        <taxon>Ecdysozoa</taxon>
        <taxon>Arthropoda</taxon>
        <taxon>Chelicerata</taxon>
        <taxon>Arachnida</taxon>
        <taxon>Acari</taxon>
        <taxon>Acariformes</taxon>
        <taxon>Sarcoptiformes</taxon>
        <taxon>Astigmata</taxon>
        <taxon>Psoroptidia</taxon>
        <taxon>Analgoidea</taxon>
        <taxon>Pyroglyphidae</taxon>
        <taxon>Dermatophagoidinae</taxon>
        <taxon>Dermatophagoides</taxon>
    </lineage>
</organism>
<dbReference type="GO" id="GO:0016020">
    <property type="term" value="C:membrane"/>
    <property type="evidence" value="ECO:0007669"/>
    <property type="project" value="UniProtKB-SubCell"/>
</dbReference>
<protein>
    <recommendedName>
        <fullName evidence="9">Vesicle transport protein</fullName>
    </recommendedName>
</protein>
<dbReference type="OMA" id="RLQCFLG"/>
<dbReference type="GeneID" id="113794553"/>
<feature type="transmembrane region" description="Helical" evidence="9">
    <location>
        <begin position="102"/>
        <end position="122"/>
    </location>
</feature>
<keyword evidence="7 9" id="KW-0472">Membrane</keyword>
<dbReference type="InterPro" id="IPR011691">
    <property type="entry name" value="Vesicle_transpt_SFT2"/>
</dbReference>
<dbReference type="InterPro" id="IPR007305">
    <property type="entry name" value="Vesicle_transpt_Got1/SFT2"/>
</dbReference>
<dbReference type="GO" id="GO:0005737">
    <property type="term" value="C:cytoplasm"/>
    <property type="evidence" value="ECO:0007669"/>
    <property type="project" value="UniProtKB-ARBA"/>
</dbReference>